<reference evidence="2" key="1">
    <citation type="submission" date="2022-06" db="EMBL/GenBank/DDBJ databases">
        <title>Complete genome sequences of two strains of the flax pathogen Septoria linicola.</title>
        <authorList>
            <person name="Lapalu N."/>
            <person name="Simon A."/>
            <person name="Demenou B."/>
            <person name="Paumier D."/>
            <person name="Guillot M.-P."/>
            <person name="Gout L."/>
            <person name="Valade R."/>
        </authorList>
    </citation>
    <scope>NUCLEOTIDE SEQUENCE</scope>
    <source>
        <strain evidence="2">SE15195</strain>
    </source>
</reference>
<dbReference type="AlphaFoldDB" id="A0A9Q9B891"/>
<proteinExistence type="predicted"/>
<gene>
    <name evidence="2" type="ORF">Slin15195_G115150</name>
</gene>
<organism evidence="2 3">
    <name type="scientific">Septoria linicola</name>
    <dbReference type="NCBI Taxonomy" id="215465"/>
    <lineage>
        <taxon>Eukaryota</taxon>
        <taxon>Fungi</taxon>
        <taxon>Dikarya</taxon>
        <taxon>Ascomycota</taxon>
        <taxon>Pezizomycotina</taxon>
        <taxon>Dothideomycetes</taxon>
        <taxon>Dothideomycetidae</taxon>
        <taxon>Mycosphaerellales</taxon>
        <taxon>Mycosphaerellaceae</taxon>
        <taxon>Septoria</taxon>
    </lineage>
</organism>
<feature type="compositionally biased region" description="Basic and acidic residues" evidence="1">
    <location>
        <begin position="265"/>
        <end position="285"/>
    </location>
</feature>
<sequence length="303" mass="34304">MSSQMQSIDALANPMRELWLNPADWARIQQTREAQAAEIKKQNRQRIMKRVRQLAQAEVDKEAGKAVPHDEFRIHPADWSRLYEQAEAELQKEDEDFEDDVETSLISVEEGLKEPVRPQPEIIDLTSEAGSPMDVGSSPAADSPMDLASPDDDEKSGLVFQETLTAPGTYFCTICGGTYKDYQAFEQHIKDDRFKHGYLDCSFCGEFGIITTFSDNMDLASKFIALQQHVDKYHSENPPEFLRCDACPGKNGRKYRTLLGLAKQQADKHPEPRPHPCPECQEGRKTGVFPNGSRTQRPHFEDT</sequence>
<dbReference type="Proteomes" id="UP001056384">
    <property type="component" value="Chromosome 10"/>
</dbReference>
<feature type="region of interest" description="Disordered" evidence="1">
    <location>
        <begin position="263"/>
        <end position="303"/>
    </location>
</feature>
<evidence type="ECO:0000313" key="2">
    <source>
        <dbReference type="EMBL" id="USW58196.1"/>
    </source>
</evidence>
<evidence type="ECO:0000256" key="1">
    <source>
        <dbReference type="SAM" id="MobiDB-lite"/>
    </source>
</evidence>
<protein>
    <submittedName>
        <fullName evidence="2">Uncharacterized protein</fullName>
    </submittedName>
</protein>
<name>A0A9Q9B891_9PEZI</name>
<feature type="region of interest" description="Disordered" evidence="1">
    <location>
        <begin position="127"/>
        <end position="153"/>
    </location>
</feature>
<keyword evidence="3" id="KW-1185">Reference proteome</keyword>
<accession>A0A9Q9B891</accession>
<evidence type="ECO:0000313" key="3">
    <source>
        <dbReference type="Proteomes" id="UP001056384"/>
    </source>
</evidence>
<dbReference type="EMBL" id="CP099427">
    <property type="protein sequence ID" value="USW58196.1"/>
    <property type="molecule type" value="Genomic_DNA"/>
</dbReference>